<gene>
    <name evidence="1" type="ORF">MPAN_008020</name>
</gene>
<dbReference type="KEGG" id="manr:MPAN_008020"/>
<protein>
    <submittedName>
        <fullName evidence="1">Uncharacterized protein</fullName>
    </submittedName>
</protein>
<dbReference type="Proteomes" id="UP000620133">
    <property type="component" value="Chromosome"/>
</dbReference>
<sequence length="190" mass="21660">MKKILLLFMLVISIFTIFKMDSNAEEILTYPFDSIRIVSAFKFDILIDEEPLETSFLYGQVELNEIITVYVGNLEFIFEDQPVQGSGSIMIVTNALGEDIATWLNNSGSSDLETYRSEFYGSWITIDPNVGVIKDFSGDQFSIGYIEDLVIHNYKFVDNLNNEFLMIDGSLIIEEDLDILISAYIEVIEE</sequence>
<organism evidence="1 2">
    <name type="scientific">Mariniplasma anaerobium</name>
    <dbReference type="NCBI Taxonomy" id="2735436"/>
    <lineage>
        <taxon>Bacteria</taxon>
        <taxon>Bacillati</taxon>
        <taxon>Mycoplasmatota</taxon>
        <taxon>Mollicutes</taxon>
        <taxon>Acholeplasmatales</taxon>
        <taxon>Acholeplasmataceae</taxon>
        <taxon>Mariniplasma</taxon>
    </lineage>
</organism>
<keyword evidence="2" id="KW-1185">Reference proteome</keyword>
<name>A0A7U9TIN0_9MOLU</name>
<proteinExistence type="predicted"/>
<evidence type="ECO:0000313" key="1">
    <source>
        <dbReference type="EMBL" id="BCR35909.1"/>
    </source>
</evidence>
<dbReference type="AlphaFoldDB" id="A0A7U9TIN0"/>
<reference evidence="1" key="1">
    <citation type="submission" date="2021-01" db="EMBL/GenBank/DDBJ databases">
        <title>Draft genome sequence of Acholeplasmataceae bacterium strain Mahy22.</title>
        <authorList>
            <person name="Watanabe M."/>
            <person name="Kojima H."/>
            <person name="Fukui M."/>
        </authorList>
    </citation>
    <scope>NUCLEOTIDE SEQUENCE</scope>
    <source>
        <strain evidence="1">Mahy22</strain>
    </source>
</reference>
<dbReference type="EMBL" id="AP024412">
    <property type="protein sequence ID" value="BCR35909.1"/>
    <property type="molecule type" value="Genomic_DNA"/>
</dbReference>
<accession>A0A7U9TIN0</accession>
<dbReference type="RefSeq" id="WP_176238739.1">
    <property type="nucleotide sequence ID" value="NZ_AP024412.1"/>
</dbReference>
<evidence type="ECO:0000313" key="2">
    <source>
        <dbReference type="Proteomes" id="UP000620133"/>
    </source>
</evidence>